<dbReference type="InterPro" id="IPR000073">
    <property type="entry name" value="AB_hydrolase_1"/>
</dbReference>
<evidence type="ECO:0000313" key="2">
    <source>
        <dbReference type="EMBL" id="GGG45771.1"/>
    </source>
</evidence>
<dbReference type="Pfam" id="PF00561">
    <property type="entry name" value="Abhydrolase_1"/>
    <property type="match status" value="1"/>
</dbReference>
<protein>
    <submittedName>
        <fullName evidence="2">Alpha/beta hydrolase</fullName>
    </submittedName>
</protein>
<evidence type="ECO:0000313" key="3">
    <source>
        <dbReference type="Proteomes" id="UP000597507"/>
    </source>
</evidence>
<dbReference type="InterPro" id="IPR050471">
    <property type="entry name" value="AB_hydrolase"/>
</dbReference>
<dbReference type="InterPro" id="IPR029058">
    <property type="entry name" value="AB_hydrolase_fold"/>
</dbReference>
<proteinExistence type="predicted"/>
<dbReference type="PANTHER" id="PTHR43433:SF5">
    <property type="entry name" value="AB HYDROLASE-1 DOMAIN-CONTAINING PROTEIN"/>
    <property type="match status" value="1"/>
</dbReference>
<feature type="domain" description="AB hydrolase-1" evidence="1">
    <location>
        <begin position="5"/>
        <end position="227"/>
    </location>
</feature>
<reference evidence="2 3" key="1">
    <citation type="journal article" date="2014" name="Int. J. Syst. Evol. Microbiol.">
        <title>Complete genome sequence of Corynebacterium casei LMG S-19264T (=DSM 44701T), isolated from a smear-ripened cheese.</title>
        <authorList>
            <consortium name="US DOE Joint Genome Institute (JGI-PGF)"/>
            <person name="Walter F."/>
            <person name="Albersmeier A."/>
            <person name="Kalinowski J."/>
            <person name="Ruckert C."/>
        </authorList>
    </citation>
    <scope>NUCLEOTIDE SEQUENCE [LARGE SCALE GENOMIC DNA]</scope>
    <source>
        <strain evidence="2 3">CGMCC 1.16330</strain>
    </source>
</reference>
<dbReference type="Gene3D" id="3.40.50.1820">
    <property type="entry name" value="alpha/beta hydrolase"/>
    <property type="match status" value="1"/>
</dbReference>
<keyword evidence="2" id="KW-0378">Hydrolase</keyword>
<comment type="caution">
    <text evidence="2">The sequence shown here is derived from an EMBL/GenBank/DDBJ whole genome shotgun (WGS) entry which is preliminary data.</text>
</comment>
<keyword evidence="3" id="KW-1185">Reference proteome</keyword>
<gene>
    <name evidence="2" type="ORF">GCM10010964_36440</name>
</gene>
<name>A0A8J2ZDT2_9PROT</name>
<evidence type="ECO:0000259" key="1">
    <source>
        <dbReference type="Pfam" id="PF00561"/>
    </source>
</evidence>
<dbReference type="AlphaFoldDB" id="A0A8J2ZDT2"/>
<accession>A0A8J2ZDT2</accession>
<dbReference type="Proteomes" id="UP000597507">
    <property type="component" value="Unassembled WGS sequence"/>
</dbReference>
<organism evidence="2 3">
    <name type="scientific">Caldovatus sediminis</name>
    <dbReference type="NCBI Taxonomy" id="2041189"/>
    <lineage>
        <taxon>Bacteria</taxon>
        <taxon>Pseudomonadati</taxon>
        <taxon>Pseudomonadota</taxon>
        <taxon>Alphaproteobacteria</taxon>
        <taxon>Acetobacterales</taxon>
        <taxon>Roseomonadaceae</taxon>
        <taxon>Caldovatus</taxon>
    </lineage>
</organism>
<dbReference type="PANTHER" id="PTHR43433">
    <property type="entry name" value="HYDROLASE, ALPHA/BETA FOLD FAMILY PROTEIN"/>
    <property type="match status" value="1"/>
</dbReference>
<dbReference type="RefSeq" id="WP_188902861.1">
    <property type="nucleotide sequence ID" value="NZ_BMKS01000014.1"/>
</dbReference>
<dbReference type="EMBL" id="BMKS01000014">
    <property type="protein sequence ID" value="GGG45771.1"/>
    <property type="molecule type" value="Genomic_DNA"/>
</dbReference>
<dbReference type="PRINTS" id="PR00111">
    <property type="entry name" value="ABHYDROLASE"/>
</dbReference>
<sequence>MTAVPVVLLHGIGGAAWGPTLPALAPAPVLDWPLPGYAGTPLLRETSFPAWATALAARLDAEGIARADLLGHSIGGMLAQEFALAFPERVRRLVLYATTPAFGGRDPSFAERFLAERLAPLDAGKDMAALAAETLPPMLGPAAPPGAAEAAIAAMAAVPAEAYRATVRCLATFDRRAEIARIAAPTLLVAGERDPLAPPRTMERMAQAIRDSRLVVLPGAGHLAHLECPDAFNAALRDFLRAAREDAAPSPAPATEP</sequence>
<dbReference type="SUPFAM" id="SSF53474">
    <property type="entry name" value="alpha/beta-Hydrolases"/>
    <property type="match status" value="1"/>
</dbReference>
<dbReference type="GO" id="GO:0016787">
    <property type="term" value="F:hydrolase activity"/>
    <property type="evidence" value="ECO:0007669"/>
    <property type="project" value="UniProtKB-KW"/>
</dbReference>